<feature type="region of interest" description="Disordered" evidence="1">
    <location>
        <begin position="402"/>
        <end position="421"/>
    </location>
</feature>
<accession>A0AAJ7TFB4</accession>
<feature type="region of interest" description="Disordered" evidence="1">
    <location>
        <begin position="807"/>
        <end position="830"/>
    </location>
</feature>
<evidence type="ECO:0000256" key="1">
    <source>
        <dbReference type="SAM" id="MobiDB-lite"/>
    </source>
</evidence>
<feature type="compositionally biased region" description="Polar residues" evidence="1">
    <location>
        <begin position="268"/>
        <end position="277"/>
    </location>
</feature>
<dbReference type="GO" id="GO:0005886">
    <property type="term" value="C:plasma membrane"/>
    <property type="evidence" value="ECO:0007669"/>
    <property type="project" value="TreeGrafter"/>
</dbReference>
<feature type="region of interest" description="Disordered" evidence="1">
    <location>
        <begin position="433"/>
        <end position="628"/>
    </location>
</feature>
<dbReference type="AlphaFoldDB" id="A0AAJ7TFB4"/>
<feature type="compositionally biased region" description="Low complexity" evidence="1">
    <location>
        <begin position="537"/>
        <end position="584"/>
    </location>
</feature>
<dbReference type="GO" id="GO:0006897">
    <property type="term" value="P:endocytosis"/>
    <property type="evidence" value="ECO:0007669"/>
    <property type="project" value="TreeGrafter"/>
</dbReference>
<dbReference type="PANTHER" id="PTHR12276">
    <property type="entry name" value="EPSIN/ENT-RELATED"/>
    <property type="match status" value="1"/>
</dbReference>
<feature type="domain" description="ENTH" evidence="2">
    <location>
        <begin position="11"/>
        <end position="143"/>
    </location>
</feature>
<evidence type="ECO:0000313" key="4">
    <source>
        <dbReference type="RefSeq" id="XP_032816805.1"/>
    </source>
</evidence>
<dbReference type="RefSeq" id="XP_032816805.1">
    <property type="nucleotide sequence ID" value="XM_032960914.1"/>
</dbReference>
<feature type="region of interest" description="Disordered" evidence="1">
    <location>
        <begin position="645"/>
        <end position="781"/>
    </location>
</feature>
<dbReference type="CDD" id="cd16990">
    <property type="entry name" value="ENTH_Epsin"/>
    <property type="match status" value="1"/>
</dbReference>
<proteinExistence type="predicted"/>
<dbReference type="InterPro" id="IPR008942">
    <property type="entry name" value="ENTH_VHS"/>
</dbReference>
<feature type="compositionally biased region" description="Low complexity" evidence="1">
    <location>
        <begin position="724"/>
        <end position="760"/>
    </location>
</feature>
<feature type="compositionally biased region" description="Basic and acidic residues" evidence="1">
    <location>
        <begin position="216"/>
        <end position="226"/>
    </location>
</feature>
<evidence type="ECO:0000259" key="2">
    <source>
        <dbReference type="PROSITE" id="PS50942"/>
    </source>
</evidence>
<dbReference type="PANTHER" id="PTHR12276:SF115">
    <property type="entry name" value="FI19443P1"/>
    <property type="match status" value="1"/>
</dbReference>
<dbReference type="SMART" id="SM00273">
    <property type="entry name" value="ENTH"/>
    <property type="match status" value="1"/>
</dbReference>
<organism evidence="3 4">
    <name type="scientific">Petromyzon marinus</name>
    <name type="common">Sea lamprey</name>
    <dbReference type="NCBI Taxonomy" id="7757"/>
    <lineage>
        <taxon>Eukaryota</taxon>
        <taxon>Metazoa</taxon>
        <taxon>Chordata</taxon>
        <taxon>Craniata</taxon>
        <taxon>Vertebrata</taxon>
        <taxon>Cyclostomata</taxon>
        <taxon>Hyperoartia</taxon>
        <taxon>Petromyzontiformes</taxon>
        <taxon>Petromyzontidae</taxon>
        <taxon>Petromyzon</taxon>
    </lineage>
</organism>
<dbReference type="Pfam" id="PF01417">
    <property type="entry name" value="ENTH"/>
    <property type="match status" value="1"/>
</dbReference>
<feature type="compositionally biased region" description="Low complexity" evidence="1">
    <location>
        <begin position="196"/>
        <end position="210"/>
    </location>
</feature>
<dbReference type="FunFam" id="1.25.40.90:FF:000006">
    <property type="entry name" value="Clathrin interactor 1"/>
    <property type="match status" value="1"/>
</dbReference>
<reference evidence="4" key="1">
    <citation type="submission" date="2025-08" db="UniProtKB">
        <authorList>
            <consortium name="RefSeq"/>
        </authorList>
    </citation>
    <scope>IDENTIFICATION</scope>
    <source>
        <tissue evidence="4">Sperm</tissue>
    </source>
</reference>
<dbReference type="PROSITE" id="PS50942">
    <property type="entry name" value="ENTH"/>
    <property type="match status" value="1"/>
</dbReference>
<feature type="compositionally biased region" description="Basic and acidic residues" evidence="1">
    <location>
        <begin position="771"/>
        <end position="781"/>
    </location>
</feature>
<feature type="compositionally biased region" description="Low complexity" evidence="1">
    <location>
        <begin position="645"/>
        <end position="673"/>
    </location>
</feature>
<gene>
    <name evidence="4" type="primary">LOC116946078</name>
</gene>
<dbReference type="GO" id="GO:0030125">
    <property type="term" value="C:clathrin vesicle coat"/>
    <property type="evidence" value="ECO:0007669"/>
    <property type="project" value="TreeGrafter"/>
</dbReference>
<dbReference type="InterPro" id="IPR013809">
    <property type="entry name" value="ENTH"/>
</dbReference>
<dbReference type="Proteomes" id="UP001318040">
    <property type="component" value="Chromosome 26"/>
</dbReference>
<dbReference type="GO" id="GO:0005768">
    <property type="term" value="C:endosome"/>
    <property type="evidence" value="ECO:0007669"/>
    <property type="project" value="TreeGrafter"/>
</dbReference>
<dbReference type="GO" id="GO:0005543">
    <property type="term" value="F:phospholipid binding"/>
    <property type="evidence" value="ECO:0007669"/>
    <property type="project" value="TreeGrafter"/>
</dbReference>
<feature type="region of interest" description="Disordered" evidence="1">
    <location>
        <begin position="150"/>
        <end position="343"/>
    </location>
</feature>
<feature type="compositionally biased region" description="Basic and acidic residues" evidence="1">
    <location>
        <begin position="585"/>
        <end position="596"/>
    </location>
</feature>
<dbReference type="GO" id="GO:0030276">
    <property type="term" value="F:clathrin binding"/>
    <property type="evidence" value="ECO:0007669"/>
    <property type="project" value="TreeGrafter"/>
</dbReference>
<name>A0AAJ7TFB4_PETMA</name>
<feature type="compositionally biased region" description="Low complexity" evidence="1">
    <location>
        <begin position="482"/>
        <end position="502"/>
    </location>
</feature>
<keyword evidence="3" id="KW-1185">Reference proteome</keyword>
<dbReference type="SUPFAM" id="SSF48464">
    <property type="entry name" value="ENTH/VHS domain"/>
    <property type="match status" value="1"/>
</dbReference>
<dbReference type="Gene3D" id="1.25.40.90">
    <property type="match status" value="1"/>
</dbReference>
<feature type="compositionally biased region" description="Pro residues" evidence="1">
    <location>
        <begin position="712"/>
        <end position="723"/>
    </location>
</feature>
<protein>
    <submittedName>
        <fullName evidence="4">Epsin-2-like</fullName>
    </submittedName>
</protein>
<sequence length="830" mass="86920">MAFSLRRQVKNIVNNYSEAEIKVREATSNDPWGPSSSLMAEIAELTYNSVAYEEVMTMLWKRMSDGGRNWRHVYKALVLLECLTQIGNEKVTEQCREHLSGLKMLQEFRFVDRDGKDYGVNVREKSKQLVALLQDEALLQSKRELALKTKERMAQSKAKPGGAAQFLGGLSRSPGPREALGSASSDGGDGGGSGGSPAAQRPPSSPQVAADTEQGEQPHRAEEKAADPSVPAEQEPRAESRAEQPTTTTKEAATVELPLLDIGDCFSSPLTAGSTAPQQQQQTQPLDVWDTVAPSVAQNDPWSIPPARPAATATDSKPSARPSGVATPAPDPWASLLSGPQRSTPVPACASVDLLGDDAPAAFAAAPAAQTTAVDLLQWPGVAATQPQAKVAAALALGESPLPLLDLGPVAPSPAAAAQPGASAALLLPSGQSLATSVSPAPVARPAAAGPGATLAPAAHSAPPPVAAPRSPRVSTKPQQKSTPAAAPSAAATTTTTTSLAPGQSPQPQAVSPGSGKPPARPPSPRLGGRIPAAPTEQQQQQQQQQQQREQQQREQQQQQQQQQEQQQREQQQQQQREQQQQEQQQREQQQREQQQREQQQQQHSNLDDLLSFEGPNVPLAAPIKIPDGTPSVILPVMQALAPSSGLDDLLGFSSEILQPSEPQEQQQQQKEPGTASGYADMLSLTSPRDDASASSNGEPESAEAEPIVDAAPPPPCDDPPPARTAETVASTATSSEALESAASRAPTGVAAAAAAVAAVTEGSPSEQPEENSHGADPRVKDLQEADGLALAPEKGQQHVLEKASVETGGVAESAVIEEVAHRPTSNGSD</sequence>
<evidence type="ECO:0000313" key="3">
    <source>
        <dbReference type="Proteomes" id="UP001318040"/>
    </source>
</evidence>
<feature type="compositionally biased region" description="Low complexity" evidence="1">
    <location>
        <begin position="433"/>
        <end position="461"/>
    </location>
</feature>
<dbReference type="KEGG" id="pmrn:116946078"/>